<feature type="signal peptide" evidence="1">
    <location>
        <begin position="1"/>
        <end position="32"/>
    </location>
</feature>
<sequence>MFPWVTGNMFALALFFKFLPCLRTSVALPARAFAVPHVMCDAQKTLKSPQHGREPNVCNGLAKLSAWSDAKNQKRTETKIAH</sequence>
<keyword evidence="1" id="KW-0732">Signal</keyword>
<proteinExistence type="predicted"/>
<comment type="caution">
    <text evidence="2">The sequence shown here is derived from an EMBL/GenBank/DDBJ whole genome shotgun (WGS) entry which is preliminary data.</text>
</comment>
<protein>
    <recommendedName>
        <fullName evidence="4">Secreted protein</fullName>
    </recommendedName>
</protein>
<evidence type="ECO:0000313" key="2">
    <source>
        <dbReference type="EMBL" id="NBN65177.1"/>
    </source>
</evidence>
<dbReference type="RefSeq" id="WP_161677174.1">
    <property type="nucleotide sequence ID" value="NZ_JAABLP010000004.1"/>
</dbReference>
<keyword evidence="3" id="KW-1185">Reference proteome</keyword>
<evidence type="ECO:0000256" key="1">
    <source>
        <dbReference type="SAM" id="SignalP"/>
    </source>
</evidence>
<evidence type="ECO:0008006" key="4">
    <source>
        <dbReference type="Google" id="ProtNLM"/>
    </source>
</evidence>
<gene>
    <name evidence="2" type="ORF">GWI71_15905</name>
</gene>
<organism evidence="2 3">
    <name type="scientific">Pannonibacter tanglangensis</name>
    <dbReference type="NCBI Taxonomy" id="2750084"/>
    <lineage>
        <taxon>Bacteria</taxon>
        <taxon>Pseudomonadati</taxon>
        <taxon>Pseudomonadota</taxon>
        <taxon>Alphaproteobacteria</taxon>
        <taxon>Hyphomicrobiales</taxon>
        <taxon>Stappiaceae</taxon>
        <taxon>Pannonibacter</taxon>
    </lineage>
</organism>
<reference evidence="2 3" key="1">
    <citation type="submission" date="2020-01" db="EMBL/GenBank/DDBJ databases">
        <authorList>
            <person name="Peng S.Y."/>
            <person name="Li J."/>
            <person name="Wang M."/>
            <person name="Wang L."/>
            <person name="Wang C.Q."/>
            <person name="Wang J.R."/>
        </authorList>
    </citation>
    <scope>NUCLEOTIDE SEQUENCE [LARGE SCALE GENOMIC DNA]</scope>
    <source>
        <strain evidence="2 3">XCT-34</strain>
    </source>
</reference>
<evidence type="ECO:0000313" key="3">
    <source>
        <dbReference type="Proteomes" id="UP000541347"/>
    </source>
</evidence>
<feature type="chain" id="PRO_5047229144" description="Secreted protein" evidence="1">
    <location>
        <begin position="33"/>
        <end position="82"/>
    </location>
</feature>
<dbReference type="Proteomes" id="UP000541347">
    <property type="component" value="Unassembled WGS sequence"/>
</dbReference>
<name>A0ABW9ZQ41_9HYPH</name>
<accession>A0ABW9ZQ41</accession>
<dbReference type="EMBL" id="JAABLP010000004">
    <property type="protein sequence ID" value="NBN65177.1"/>
    <property type="molecule type" value="Genomic_DNA"/>
</dbReference>